<protein>
    <recommendedName>
        <fullName evidence="3">SH2 domain-containing protein</fullName>
    </recommendedName>
</protein>
<dbReference type="HOGENOM" id="CLU_015281_2_0_1"/>
<dbReference type="Gene3D" id="3.30.505.10">
    <property type="entry name" value="SH2 domain"/>
    <property type="match status" value="1"/>
</dbReference>
<dbReference type="InterPro" id="IPR051853">
    <property type="entry name" value="SH2-Ras-GEF_adapter"/>
</dbReference>
<dbReference type="InterPro" id="IPR036860">
    <property type="entry name" value="SH2_dom_sf"/>
</dbReference>
<reference evidence="5" key="1">
    <citation type="submission" date="2011-03" db="EMBL/GenBank/DDBJ databases">
        <title>Version 3 of the genome sequence of Otolemur garnettii (Bushbaby).</title>
        <authorList>
            <consortium name="The Broad Institute Genome Sequencing Platform"/>
            <person name="Di Palma F."/>
            <person name="Johnson J."/>
            <person name="Lander E.S."/>
            <person name="Lindblad-Toh K."/>
            <person name="Jaffe D.B."/>
            <person name="Gnerre S."/>
            <person name="MacCallum I."/>
            <person name="Przybylski D."/>
            <person name="Ribeiro F.J."/>
            <person name="Burton J.N."/>
            <person name="Walker B.J."/>
            <person name="Sharpe T."/>
            <person name="Hall G."/>
        </authorList>
    </citation>
    <scope>NUCLEOTIDE SEQUENCE [LARGE SCALE GENOMIC DNA]</scope>
</reference>
<feature type="domain" description="SH2" evidence="3">
    <location>
        <begin position="15"/>
        <end position="104"/>
    </location>
</feature>
<proteinExistence type="predicted"/>
<dbReference type="PANTHER" id="PTHR14247">
    <property type="entry name" value="BREAST CANCER ANTI-ESTROGEN RESISTANCE PROTEIN 3 HOMOLOG-LIKE PROTEIN"/>
    <property type="match status" value="1"/>
</dbReference>
<organism evidence="4 5">
    <name type="scientific">Otolemur garnettii</name>
    <name type="common">Small-eared galago</name>
    <name type="synonym">Garnett's greater bushbaby</name>
    <dbReference type="NCBI Taxonomy" id="30611"/>
    <lineage>
        <taxon>Eukaryota</taxon>
        <taxon>Metazoa</taxon>
        <taxon>Chordata</taxon>
        <taxon>Craniata</taxon>
        <taxon>Vertebrata</taxon>
        <taxon>Euteleostomi</taxon>
        <taxon>Mammalia</taxon>
        <taxon>Eutheria</taxon>
        <taxon>Euarchontoglires</taxon>
        <taxon>Primates</taxon>
        <taxon>Strepsirrhini</taxon>
        <taxon>Lorisiformes</taxon>
        <taxon>Galagidae</taxon>
        <taxon>Otolemur</taxon>
    </lineage>
</organism>
<dbReference type="Proteomes" id="UP000005225">
    <property type="component" value="Unassembled WGS sequence"/>
</dbReference>
<dbReference type="OMA" id="QETEAPW"/>
<dbReference type="AlphaFoldDB" id="H0XYB1"/>
<sequence length="370" mass="41323">MQVPQDGEDLANQPWYCGPLSRQKAETLLQQDCDFLVRASGSCGGHPVIFYCWRGSVLHFEVFHMALLQLEDEQFPSIPALVCSYMTNRHPLSQATGAVVCRPVTWQGPLQYSLSEDTLMDSTAQIQPLRERKWSNSQPADLVYMGRSREDHSDPGASTMPIAGLPQTGSDPVLLKASALLRTVTNSLRASDRQLHAKAPNKPPWTPSGQPPTYCELVPRVVSAQEMSPGQSWPEPEALWWDEEEEDEEKRCFVRPQAEVYFCPHDTPSYLLSLQNQPLEPEVLHTLRGLFLEPHTESITLHLLLVDCQATGPLGVTMLQQANRRVASGLELLTLPLGHRLRLELLERHETLALAGALALLGCSGRWRDP</sequence>
<dbReference type="InterPro" id="IPR036964">
    <property type="entry name" value="RASGEF_cat_dom_sf"/>
</dbReference>
<dbReference type="eggNOG" id="ENOG502QS5X">
    <property type="taxonomic scope" value="Eukaryota"/>
</dbReference>
<dbReference type="InParanoid" id="H0XYB1"/>
<feature type="region of interest" description="Disordered" evidence="2">
    <location>
        <begin position="191"/>
        <end position="212"/>
    </location>
</feature>
<dbReference type="Gene3D" id="1.10.840.10">
    <property type="entry name" value="Ras guanine-nucleotide exchange factors catalytic domain"/>
    <property type="match status" value="1"/>
</dbReference>
<dbReference type="GeneTree" id="ENSGT00940000154130"/>
<dbReference type="GO" id="GO:0007264">
    <property type="term" value="P:small GTPase-mediated signal transduction"/>
    <property type="evidence" value="ECO:0007669"/>
    <property type="project" value="InterPro"/>
</dbReference>
<reference evidence="4" key="2">
    <citation type="submission" date="2025-08" db="UniProtKB">
        <authorList>
            <consortium name="Ensembl"/>
        </authorList>
    </citation>
    <scope>IDENTIFICATION</scope>
</reference>
<keyword evidence="1" id="KW-0727">SH2 domain</keyword>
<name>H0XYB1_OTOGA</name>
<dbReference type="InterPro" id="IPR000980">
    <property type="entry name" value="SH2"/>
</dbReference>
<dbReference type="Ensembl" id="ENSOGAT00000029813.1">
    <property type="protein sequence ID" value="ENSOGAP00000021104.1"/>
    <property type="gene ID" value="ENSOGAG00000034187.1"/>
</dbReference>
<reference evidence="4" key="3">
    <citation type="submission" date="2025-09" db="UniProtKB">
        <authorList>
            <consortium name="Ensembl"/>
        </authorList>
    </citation>
    <scope>IDENTIFICATION</scope>
</reference>
<evidence type="ECO:0000313" key="5">
    <source>
        <dbReference type="Proteomes" id="UP000005225"/>
    </source>
</evidence>
<dbReference type="FunCoup" id="H0XYB1">
    <property type="interactions" value="70"/>
</dbReference>
<accession>H0XYB1</accession>
<dbReference type="GO" id="GO:0005085">
    <property type="term" value="F:guanyl-nucleotide exchange factor activity"/>
    <property type="evidence" value="ECO:0007669"/>
    <property type="project" value="InterPro"/>
</dbReference>
<feature type="compositionally biased region" description="Pro residues" evidence="2">
    <location>
        <begin position="201"/>
        <end position="210"/>
    </location>
</feature>
<dbReference type="PROSITE" id="PS50001">
    <property type="entry name" value="SH2"/>
    <property type="match status" value="1"/>
</dbReference>
<dbReference type="EMBL" id="AAQR03141083">
    <property type="status" value="NOT_ANNOTATED_CDS"/>
    <property type="molecule type" value="Genomic_DNA"/>
</dbReference>
<dbReference type="STRING" id="30611.ENSOGAP00000021104"/>
<evidence type="ECO:0000256" key="1">
    <source>
        <dbReference type="PROSITE-ProRule" id="PRU00191"/>
    </source>
</evidence>
<dbReference type="SUPFAM" id="SSF55550">
    <property type="entry name" value="SH2 domain"/>
    <property type="match status" value="1"/>
</dbReference>
<dbReference type="PANTHER" id="PTHR14247:SF11">
    <property type="entry name" value="SH2 DOMAIN-CONTAINING PROTEIN 3A"/>
    <property type="match status" value="1"/>
</dbReference>
<evidence type="ECO:0000313" key="4">
    <source>
        <dbReference type="Ensembl" id="ENSOGAP00000021104.1"/>
    </source>
</evidence>
<dbReference type="SMART" id="SM00252">
    <property type="entry name" value="SH2"/>
    <property type="match status" value="1"/>
</dbReference>
<evidence type="ECO:0000259" key="3">
    <source>
        <dbReference type="PROSITE" id="PS50001"/>
    </source>
</evidence>
<keyword evidence="5" id="KW-1185">Reference proteome</keyword>
<dbReference type="Pfam" id="PF00017">
    <property type="entry name" value="SH2"/>
    <property type="match status" value="1"/>
</dbReference>
<evidence type="ECO:0000256" key="2">
    <source>
        <dbReference type="SAM" id="MobiDB-lite"/>
    </source>
</evidence>